<accession>A0A6A5QFH6</accession>
<feature type="compositionally biased region" description="Low complexity" evidence="1">
    <location>
        <begin position="16"/>
        <end position="31"/>
    </location>
</feature>
<evidence type="ECO:0000256" key="1">
    <source>
        <dbReference type="SAM" id="MobiDB-lite"/>
    </source>
</evidence>
<feature type="region of interest" description="Disordered" evidence="1">
    <location>
        <begin position="1"/>
        <end position="79"/>
    </location>
</feature>
<protein>
    <submittedName>
        <fullName evidence="2">Uncharacterized protein</fullName>
    </submittedName>
</protein>
<evidence type="ECO:0000313" key="2">
    <source>
        <dbReference type="EMBL" id="KAF1912887.1"/>
    </source>
</evidence>
<sequence length="79" mass="8484">MHSPSLSLRAFSFRCSSPSSPSAQSAQSSVAPGPPSTRRLRGAPNRRPAPEPHERSAVPDMASPKRRPAYALLPLPVRL</sequence>
<feature type="compositionally biased region" description="Basic and acidic residues" evidence="1">
    <location>
        <begin position="48"/>
        <end position="57"/>
    </location>
</feature>
<dbReference type="EMBL" id="ML979139">
    <property type="protein sequence ID" value="KAF1912887.1"/>
    <property type="molecule type" value="Genomic_DNA"/>
</dbReference>
<evidence type="ECO:0000313" key="3">
    <source>
        <dbReference type="Proteomes" id="UP000800096"/>
    </source>
</evidence>
<dbReference type="AlphaFoldDB" id="A0A6A5QFH6"/>
<keyword evidence="3" id="KW-1185">Reference proteome</keyword>
<gene>
    <name evidence="2" type="ORF">BDU57DRAFT_457463</name>
</gene>
<name>A0A6A5QFH6_AMPQU</name>
<reference evidence="2" key="1">
    <citation type="journal article" date="2020" name="Stud. Mycol.">
        <title>101 Dothideomycetes genomes: a test case for predicting lifestyles and emergence of pathogens.</title>
        <authorList>
            <person name="Haridas S."/>
            <person name="Albert R."/>
            <person name="Binder M."/>
            <person name="Bloem J."/>
            <person name="Labutti K."/>
            <person name="Salamov A."/>
            <person name="Andreopoulos B."/>
            <person name="Baker S."/>
            <person name="Barry K."/>
            <person name="Bills G."/>
            <person name="Bluhm B."/>
            <person name="Cannon C."/>
            <person name="Castanera R."/>
            <person name="Culley D."/>
            <person name="Daum C."/>
            <person name="Ezra D."/>
            <person name="Gonzalez J."/>
            <person name="Henrissat B."/>
            <person name="Kuo A."/>
            <person name="Liang C."/>
            <person name="Lipzen A."/>
            <person name="Lutzoni F."/>
            <person name="Magnuson J."/>
            <person name="Mondo S."/>
            <person name="Nolan M."/>
            <person name="Ohm R."/>
            <person name="Pangilinan J."/>
            <person name="Park H.-J."/>
            <person name="Ramirez L."/>
            <person name="Alfaro M."/>
            <person name="Sun H."/>
            <person name="Tritt A."/>
            <person name="Yoshinaga Y."/>
            <person name="Zwiers L.-H."/>
            <person name="Turgeon B."/>
            <person name="Goodwin S."/>
            <person name="Spatafora J."/>
            <person name="Crous P."/>
            <person name="Grigoriev I."/>
        </authorList>
    </citation>
    <scope>NUCLEOTIDE SEQUENCE</scope>
    <source>
        <strain evidence="2">HMLAC05119</strain>
    </source>
</reference>
<dbReference type="Proteomes" id="UP000800096">
    <property type="component" value="Unassembled WGS sequence"/>
</dbReference>
<organism evidence="2 3">
    <name type="scientific">Ampelomyces quisqualis</name>
    <name type="common">Powdery mildew agent</name>
    <dbReference type="NCBI Taxonomy" id="50730"/>
    <lineage>
        <taxon>Eukaryota</taxon>
        <taxon>Fungi</taxon>
        <taxon>Dikarya</taxon>
        <taxon>Ascomycota</taxon>
        <taxon>Pezizomycotina</taxon>
        <taxon>Dothideomycetes</taxon>
        <taxon>Pleosporomycetidae</taxon>
        <taxon>Pleosporales</taxon>
        <taxon>Pleosporineae</taxon>
        <taxon>Phaeosphaeriaceae</taxon>
        <taxon>Ampelomyces</taxon>
    </lineage>
</organism>
<proteinExistence type="predicted"/>